<organism evidence="1 2">
    <name type="scientific">Ataeniobius toweri</name>
    <dbReference type="NCBI Taxonomy" id="208326"/>
    <lineage>
        <taxon>Eukaryota</taxon>
        <taxon>Metazoa</taxon>
        <taxon>Chordata</taxon>
        <taxon>Craniata</taxon>
        <taxon>Vertebrata</taxon>
        <taxon>Euteleostomi</taxon>
        <taxon>Actinopterygii</taxon>
        <taxon>Neopterygii</taxon>
        <taxon>Teleostei</taxon>
        <taxon>Neoteleostei</taxon>
        <taxon>Acanthomorphata</taxon>
        <taxon>Ovalentaria</taxon>
        <taxon>Atherinomorphae</taxon>
        <taxon>Cyprinodontiformes</taxon>
        <taxon>Goodeidae</taxon>
        <taxon>Ataeniobius</taxon>
    </lineage>
</organism>
<evidence type="ECO:0000313" key="1">
    <source>
        <dbReference type="EMBL" id="MED6260514.1"/>
    </source>
</evidence>
<proteinExistence type="predicted"/>
<reference evidence="1 2" key="1">
    <citation type="submission" date="2021-07" db="EMBL/GenBank/DDBJ databases">
        <authorList>
            <person name="Palmer J.M."/>
        </authorList>
    </citation>
    <scope>NUCLEOTIDE SEQUENCE [LARGE SCALE GENOMIC DNA]</scope>
    <source>
        <strain evidence="1 2">AT_MEX2019</strain>
        <tissue evidence="1">Muscle</tissue>
    </source>
</reference>
<accession>A0ABU7CG17</accession>
<dbReference type="Proteomes" id="UP001345963">
    <property type="component" value="Unassembled WGS sequence"/>
</dbReference>
<dbReference type="EMBL" id="JAHUTI010088962">
    <property type="protein sequence ID" value="MED6260514.1"/>
    <property type="molecule type" value="Genomic_DNA"/>
</dbReference>
<gene>
    <name evidence="1" type="ORF">ATANTOWER_021069</name>
</gene>
<keyword evidence="2" id="KW-1185">Reference proteome</keyword>
<evidence type="ECO:0000313" key="2">
    <source>
        <dbReference type="Proteomes" id="UP001345963"/>
    </source>
</evidence>
<sequence length="117" mass="13238">MDPIPDWVLFSLLDRCKNSCVLYFYMPSPCDNVTEICIYNNQLLSQPDTGLDTSGRKSVCATEFGMNPALIFSFHNLIFSSDLCLEDRKRYSRYTHAHKGSVKVGAETRLGCSMNIN</sequence>
<protein>
    <submittedName>
        <fullName evidence="1">Uncharacterized protein</fullName>
    </submittedName>
</protein>
<name>A0ABU7CG17_9TELE</name>
<comment type="caution">
    <text evidence="1">The sequence shown here is derived from an EMBL/GenBank/DDBJ whole genome shotgun (WGS) entry which is preliminary data.</text>
</comment>